<keyword evidence="7" id="KW-1185">Reference proteome</keyword>
<dbReference type="InterPro" id="IPR036271">
    <property type="entry name" value="Tet_transcr_reg_TetR-rel_C_sf"/>
</dbReference>
<accession>A0ABP8TGR6</accession>
<keyword evidence="1" id="KW-0805">Transcription regulation</keyword>
<evidence type="ECO:0000313" key="7">
    <source>
        <dbReference type="Proteomes" id="UP001500212"/>
    </source>
</evidence>
<dbReference type="InterPro" id="IPR001647">
    <property type="entry name" value="HTH_TetR"/>
</dbReference>
<sequence length="236" mass="24753">MNGFGIGGPRNSFQTLFQNNVSSFAKLVVVGRPRTNDDTVKERLVESATEMFATRPRESITVRALAAAAGTSTAALYSLFGDKDGLIGEVRDRAVAGLFKDLSAVPASDDSLADLYALAVAYRGWGREHRHLYTVLFGGVQSFDPSGAVGAADPVRPLIDAIGRAVSASVLAGDATSIAISIWVTLHGLVTLELGGALDAATAETVFRSTILATLRGWTTPPVFGTLRRAEAAPSC</sequence>
<evidence type="ECO:0000256" key="4">
    <source>
        <dbReference type="PROSITE-ProRule" id="PRU00335"/>
    </source>
</evidence>
<gene>
    <name evidence="6" type="ORF">GCM10023195_19950</name>
</gene>
<dbReference type="InterPro" id="IPR025996">
    <property type="entry name" value="MT1864/Rv1816-like_C"/>
</dbReference>
<feature type="domain" description="HTH tetR-type" evidence="5">
    <location>
        <begin position="38"/>
        <end position="98"/>
    </location>
</feature>
<evidence type="ECO:0000259" key="5">
    <source>
        <dbReference type="PROSITE" id="PS50977"/>
    </source>
</evidence>
<name>A0ABP8TGR6_9ACTN</name>
<dbReference type="PANTHER" id="PTHR30055">
    <property type="entry name" value="HTH-TYPE TRANSCRIPTIONAL REGULATOR RUTR"/>
    <property type="match status" value="1"/>
</dbReference>
<evidence type="ECO:0000256" key="1">
    <source>
        <dbReference type="ARBA" id="ARBA00023015"/>
    </source>
</evidence>
<proteinExistence type="predicted"/>
<protein>
    <submittedName>
        <fullName evidence="6">TetR/AcrR family transcriptional regulator</fullName>
    </submittedName>
</protein>
<evidence type="ECO:0000256" key="2">
    <source>
        <dbReference type="ARBA" id="ARBA00023125"/>
    </source>
</evidence>
<dbReference type="Pfam" id="PF00440">
    <property type="entry name" value="TetR_N"/>
    <property type="match status" value="1"/>
</dbReference>
<evidence type="ECO:0000313" key="6">
    <source>
        <dbReference type="EMBL" id="GAA4605691.1"/>
    </source>
</evidence>
<comment type="caution">
    <text evidence="6">The sequence shown here is derived from an EMBL/GenBank/DDBJ whole genome shotgun (WGS) entry which is preliminary data.</text>
</comment>
<feature type="DNA-binding region" description="H-T-H motif" evidence="4">
    <location>
        <begin position="61"/>
        <end position="80"/>
    </location>
</feature>
<keyword evidence="2 4" id="KW-0238">DNA-binding</keyword>
<dbReference type="InterPro" id="IPR009057">
    <property type="entry name" value="Homeodomain-like_sf"/>
</dbReference>
<dbReference type="Proteomes" id="UP001500212">
    <property type="component" value="Unassembled WGS sequence"/>
</dbReference>
<dbReference type="PANTHER" id="PTHR30055:SF151">
    <property type="entry name" value="TRANSCRIPTIONAL REGULATORY PROTEIN"/>
    <property type="match status" value="1"/>
</dbReference>
<dbReference type="SUPFAM" id="SSF46689">
    <property type="entry name" value="Homeodomain-like"/>
    <property type="match status" value="1"/>
</dbReference>
<organism evidence="6 7">
    <name type="scientific">Actinoallomurus liliacearum</name>
    <dbReference type="NCBI Taxonomy" id="1080073"/>
    <lineage>
        <taxon>Bacteria</taxon>
        <taxon>Bacillati</taxon>
        <taxon>Actinomycetota</taxon>
        <taxon>Actinomycetes</taxon>
        <taxon>Streptosporangiales</taxon>
        <taxon>Thermomonosporaceae</taxon>
        <taxon>Actinoallomurus</taxon>
    </lineage>
</organism>
<keyword evidence="3" id="KW-0804">Transcription</keyword>
<dbReference type="PROSITE" id="PS50977">
    <property type="entry name" value="HTH_TETR_2"/>
    <property type="match status" value="1"/>
</dbReference>
<reference evidence="7" key="1">
    <citation type="journal article" date="2019" name="Int. J. Syst. Evol. Microbiol.">
        <title>The Global Catalogue of Microorganisms (GCM) 10K type strain sequencing project: providing services to taxonomists for standard genome sequencing and annotation.</title>
        <authorList>
            <consortium name="The Broad Institute Genomics Platform"/>
            <consortium name="The Broad Institute Genome Sequencing Center for Infectious Disease"/>
            <person name="Wu L."/>
            <person name="Ma J."/>
        </authorList>
    </citation>
    <scope>NUCLEOTIDE SEQUENCE [LARGE SCALE GENOMIC DNA]</scope>
    <source>
        <strain evidence="7">JCM 17938</strain>
    </source>
</reference>
<dbReference type="Pfam" id="PF13305">
    <property type="entry name" value="TetR_C_33"/>
    <property type="match status" value="1"/>
</dbReference>
<evidence type="ECO:0000256" key="3">
    <source>
        <dbReference type="ARBA" id="ARBA00023163"/>
    </source>
</evidence>
<dbReference type="SUPFAM" id="SSF48498">
    <property type="entry name" value="Tetracyclin repressor-like, C-terminal domain"/>
    <property type="match status" value="1"/>
</dbReference>
<dbReference type="Gene3D" id="1.10.357.10">
    <property type="entry name" value="Tetracycline Repressor, domain 2"/>
    <property type="match status" value="1"/>
</dbReference>
<dbReference type="EMBL" id="BAABHJ010000005">
    <property type="protein sequence ID" value="GAA4605691.1"/>
    <property type="molecule type" value="Genomic_DNA"/>
</dbReference>
<dbReference type="InterPro" id="IPR050109">
    <property type="entry name" value="HTH-type_TetR-like_transc_reg"/>
</dbReference>